<keyword evidence="10" id="KW-1185">Reference proteome</keyword>
<feature type="compositionally biased region" description="Low complexity" evidence="6">
    <location>
        <begin position="1387"/>
        <end position="1414"/>
    </location>
</feature>
<keyword evidence="3" id="KW-0597">Phosphoprotein</keyword>
<feature type="compositionally biased region" description="Polar residues" evidence="6">
    <location>
        <begin position="651"/>
        <end position="664"/>
    </location>
</feature>
<dbReference type="CDD" id="cd11559">
    <property type="entry name" value="W2_eIF4G1_like"/>
    <property type="match status" value="1"/>
</dbReference>
<feature type="compositionally biased region" description="Basic and acidic residues" evidence="6">
    <location>
        <begin position="1331"/>
        <end position="1341"/>
    </location>
</feature>
<feature type="compositionally biased region" description="Polar residues" evidence="6">
    <location>
        <begin position="1343"/>
        <end position="1362"/>
    </location>
</feature>
<dbReference type="InterPro" id="IPR003890">
    <property type="entry name" value="MIF4G-like_typ-3"/>
</dbReference>
<feature type="region of interest" description="Disordered" evidence="6">
    <location>
        <begin position="1"/>
        <end position="26"/>
    </location>
</feature>
<gene>
    <name evidence="9" type="ORF">FF38_13592</name>
</gene>
<evidence type="ECO:0000259" key="8">
    <source>
        <dbReference type="PROSITE" id="PS51366"/>
    </source>
</evidence>
<feature type="domain" description="MI" evidence="8">
    <location>
        <begin position="1465"/>
        <end position="1590"/>
    </location>
</feature>
<feature type="compositionally biased region" description="Low complexity" evidence="6">
    <location>
        <begin position="1289"/>
        <end position="1309"/>
    </location>
</feature>
<feature type="compositionally biased region" description="Polar residues" evidence="6">
    <location>
        <begin position="1214"/>
        <end position="1225"/>
    </location>
</feature>
<feature type="domain" description="W2" evidence="7">
    <location>
        <begin position="1663"/>
        <end position="1825"/>
    </location>
</feature>
<evidence type="ECO:0000313" key="10">
    <source>
        <dbReference type="Proteomes" id="UP000037069"/>
    </source>
</evidence>
<keyword evidence="2" id="KW-0396">Initiation factor</keyword>
<dbReference type="OrthoDB" id="514777at2759"/>
<dbReference type="PROSITE" id="PS51363">
    <property type="entry name" value="W2"/>
    <property type="match status" value="1"/>
</dbReference>
<dbReference type="STRING" id="7375.A0A0L0BQV2"/>
<feature type="compositionally biased region" description="Basic and acidic residues" evidence="6">
    <location>
        <begin position="1310"/>
        <end position="1320"/>
    </location>
</feature>
<evidence type="ECO:0000256" key="5">
    <source>
        <dbReference type="ARBA" id="ARBA00022917"/>
    </source>
</evidence>
<feature type="compositionally biased region" description="Basic and acidic residues" evidence="6">
    <location>
        <begin position="706"/>
        <end position="737"/>
    </location>
</feature>
<evidence type="ECO:0000256" key="1">
    <source>
        <dbReference type="ARBA" id="ARBA00005775"/>
    </source>
</evidence>
<dbReference type="GO" id="GO:0003729">
    <property type="term" value="F:mRNA binding"/>
    <property type="evidence" value="ECO:0007669"/>
    <property type="project" value="TreeGrafter"/>
</dbReference>
<feature type="region of interest" description="Disordered" evidence="6">
    <location>
        <begin position="1154"/>
        <end position="1255"/>
    </location>
</feature>
<evidence type="ECO:0000256" key="4">
    <source>
        <dbReference type="ARBA" id="ARBA00022845"/>
    </source>
</evidence>
<keyword evidence="4" id="KW-0810">Translation regulation</keyword>
<feature type="compositionally biased region" description="Polar residues" evidence="6">
    <location>
        <begin position="368"/>
        <end position="399"/>
    </location>
</feature>
<dbReference type="Pfam" id="PF02847">
    <property type="entry name" value="MA3"/>
    <property type="match status" value="1"/>
</dbReference>
<feature type="region of interest" description="Disordered" evidence="6">
    <location>
        <begin position="269"/>
        <end position="288"/>
    </location>
</feature>
<reference evidence="9 10" key="1">
    <citation type="journal article" date="2015" name="Nat. Commun.">
        <title>Lucilia cuprina genome unlocks parasitic fly biology to underpin future interventions.</title>
        <authorList>
            <person name="Anstead C.A."/>
            <person name="Korhonen P.K."/>
            <person name="Young N.D."/>
            <person name="Hall R.S."/>
            <person name="Jex A.R."/>
            <person name="Murali S.C."/>
            <person name="Hughes D.S."/>
            <person name="Lee S.F."/>
            <person name="Perry T."/>
            <person name="Stroehlein A.J."/>
            <person name="Ansell B.R."/>
            <person name="Breugelmans B."/>
            <person name="Hofmann A."/>
            <person name="Qu J."/>
            <person name="Dugan S."/>
            <person name="Lee S.L."/>
            <person name="Chao H."/>
            <person name="Dinh H."/>
            <person name="Han Y."/>
            <person name="Doddapaneni H.V."/>
            <person name="Worley K.C."/>
            <person name="Muzny D.M."/>
            <person name="Ioannidis P."/>
            <person name="Waterhouse R.M."/>
            <person name="Zdobnov E.M."/>
            <person name="James P.J."/>
            <person name="Bagnall N.H."/>
            <person name="Kotze A.C."/>
            <person name="Gibbs R.A."/>
            <person name="Richards S."/>
            <person name="Batterham P."/>
            <person name="Gasser R.B."/>
        </authorList>
    </citation>
    <scope>NUCLEOTIDE SEQUENCE [LARGE SCALE GENOMIC DNA]</scope>
    <source>
        <strain evidence="9 10">LS</strain>
        <tissue evidence="9">Full body</tissue>
    </source>
</reference>
<feature type="region of interest" description="Disordered" evidence="6">
    <location>
        <begin position="364"/>
        <end position="459"/>
    </location>
</feature>
<feature type="compositionally biased region" description="Polar residues" evidence="6">
    <location>
        <begin position="1415"/>
        <end position="1448"/>
    </location>
</feature>
<feature type="region of interest" description="Disordered" evidence="6">
    <location>
        <begin position="604"/>
        <end position="623"/>
    </location>
</feature>
<dbReference type="InterPro" id="IPR016024">
    <property type="entry name" value="ARM-type_fold"/>
</dbReference>
<dbReference type="OMA" id="ELNSPGM"/>
<dbReference type="SMART" id="SM00544">
    <property type="entry name" value="MA3"/>
    <property type="match status" value="1"/>
</dbReference>
<dbReference type="InterPro" id="IPR049485">
    <property type="entry name" value="eIF4G1-like_eIF4E-bd"/>
</dbReference>
<comment type="similarity">
    <text evidence="1">Belongs to the eukaryotic initiation factor 4G family.</text>
</comment>
<comment type="caution">
    <text evidence="9">The sequence shown here is derived from an EMBL/GenBank/DDBJ whole genome shotgun (WGS) entry which is preliminary data.</text>
</comment>
<evidence type="ECO:0000256" key="6">
    <source>
        <dbReference type="SAM" id="MobiDB-lite"/>
    </source>
</evidence>
<dbReference type="PROSITE" id="PS51366">
    <property type="entry name" value="MI"/>
    <property type="match status" value="1"/>
</dbReference>
<feature type="compositionally biased region" description="Polar residues" evidence="6">
    <location>
        <begin position="426"/>
        <end position="439"/>
    </location>
</feature>
<dbReference type="GO" id="GO:0003743">
    <property type="term" value="F:translation initiation factor activity"/>
    <property type="evidence" value="ECO:0007669"/>
    <property type="project" value="UniProtKB-KW"/>
</dbReference>
<feature type="region of interest" description="Disordered" evidence="6">
    <location>
        <begin position="1289"/>
        <end position="1456"/>
    </location>
</feature>
<dbReference type="InterPro" id="IPR003307">
    <property type="entry name" value="W2_domain"/>
</dbReference>
<feature type="compositionally biased region" description="Polar residues" evidence="6">
    <location>
        <begin position="1"/>
        <end position="13"/>
    </location>
</feature>
<dbReference type="Proteomes" id="UP000037069">
    <property type="component" value="Unassembled WGS sequence"/>
</dbReference>
<feature type="compositionally biased region" description="Basic and acidic residues" evidence="6">
    <location>
        <begin position="1193"/>
        <end position="1205"/>
    </location>
</feature>
<evidence type="ECO:0000259" key="7">
    <source>
        <dbReference type="PROSITE" id="PS51363"/>
    </source>
</evidence>
<evidence type="ECO:0000313" key="9">
    <source>
        <dbReference type="EMBL" id="KNC22460.1"/>
    </source>
</evidence>
<dbReference type="SMART" id="SM00543">
    <property type="entry name" value="MIF4G"/>
    <property type="match status" value="1"/>
</dbReference>
<feature type="region of interest" description="Disordered" evidence="6">
    <location>
        <begin position="838"/>
        <end position="859"/>
    </location>
</feature>
<feature type="compositionally biased region" description="Polar residues" evidence="6">
    <location>
        <begin position="446"/>
        <end position="459"/>
    </location>
</feature>
<evidence type="ECO:0000256" key="2">
    <source>
        <dbReference type="ARBA" id="ARBA00022540"/>
    </source>
</evidence>
<dbReference type="SMART" id="SM00515">
    <property type="entry name" value="eIF5C"/>
    <property type="match status" value="1"/>
</dbReference>
<feature type="compositionally biased region" description="Basic and acidic residues" evidence="6">
    <location>
        <begin position="1161"/>
        <end position="1174"/>
    </location>
</feature>
<feature type="compositionally biased region" description="Basic and acidic residues" evidence="6">
    <location>
        <begin position="506"/>
        <end position="515"/>
    </location>
</feature>
<evidence type="ECO:0008006" key="11">
    <source>
        <dbReference type="Google" id="ProtNLM"/>
    </source>
</evidence>
<dbReference type="Pfam" id="PF02854">
    <property type="entry name" value="MIF4G"/>
    <property type="match status" value="1"/>
</dbReference>
<dbReference type="PANTHER" id="PTHR23253:SF78">
    <property type="entry name" value="EUKARYOTIC TRANSLATION INITIATION FACTOR 4G1, ISOFORM B-RELATED"/>
    <property type="match status" value="1"/>
</dbReference>
<dbReference type="GO" id="GO:0016281">
    <property type="term" value="C:eukaryotic translation initiation factor 4F complex"/>
    <property type="evidence" value="ECO:0007669"/>
    <property type="project" value="TreeGrafter"/>
</dbReference>
<name>A0A0L0BQV2_LUCCU</name>
<accession>A0A0L0BQV2</accession>
<dbReference type="FunFam" id="1.25.40.180:FF:000044">
    <property type="entry name" value="Eukaryotic translation initiation factor 4G1, isoform B"/>
    <property type="match status" value="1"/>
</dbReference>
<dbReference type="InterPro" id="IPR003891">
    <property type="entry name" value="Initiation_fac_eIF4g_MI"/>
</dbReference>
<feature type="region of interest" description="Disordered" evidence="6">
    <location>
        <begin position="478"/>
        <end position="520"/>
    </location>
</feature>
<feature type="compositionally biased region" description="Polar residues" evidence="6">
    <location>
        <begin position="1371"/>
        <end position="1386"/>
    </location>
</feature>
<dbReference type="EMBL" id="JRES01001496">
    <property type="protein sequence ID" value="KNC22460.1"/>
    <property type="molecule type" value="Genomic_DNA"/>
</dbReference>
<dbReference type="FunFam" id="1.25.40.180:FF:000042">
    <property type="entry name" value="Eukaryotic translation initiation factor 4 gamma"/>
    <property type="match status" value="1"/>
</dbReference>
<proteinExistence type="inferred from homology"/>
<feature type="region of interest" description="Disordered" evidence="6">
    <location>
        <begin position="114"/>
        <end position="144"/>
    </location>
</feature>
<dbReference type="SUPFAM" id="SSF48371">
    <property type="entry name" value="ARM repeat"/>
    <property type="match status" value="3"/>
</dbReference>
<feature type="compositionally biased region" description="Basic and acidic residues" evidence="6">
    <location>
        <begin position="481"/>
        <end position="491"/>
    </location>
</feature>
<feature type="compositionally biased region" description="Polar residues" evidence="6">
    <location>
        <begin position="492"/>
        <end position="505"/>
    </location>
</feature>
<feature type="compositionally biased region" description="Polar residues" evidence="6">
    <location>
        <begin position="691"/>
        <end position="705"/>
    </location>
</feature>
<organism evidence="9 10">
    <name type="scientific">Lucilia cuprina</name>
    <name type="common">Green bottle fly</name>
    <name type="synonym">Australian sheep blowfly</name>
    <dbReference type="NCBI Taxonomy" id="7375"/>
    <lineage>
        <taxon>Eukaryota</taxon>
        <taxon>Metazoa</taxon>
        <taxon>Ecdysozoa</taxon>
        <taxon>Arthropoda</taxon>
        <taxon>Hexapoda</taxon>
        <taxon>Insecta</taxon>
        <taxon>Pterygota</taxon>
        <taxon>Neoptera</taxon>
        <taxon>Endopterygota</taxon>
        <taxon>Diptera</taxon>
        <taxon>Brachycera</taxon>
        <taxon>Muscomorpha</taxon>
        <taxon>Oestroidea</taxon>
        <taxon>Calliphoridae</taxon>
        <taxon>Luciliinae</taxon>
        <taxon>Lucilia</taxon>
    </lineage>
</organism>
<protein>
    <recommendedName>
        <fullName evidence="11">Eukaryotic translation initiation factor 4 gamma 1</fullName>
    </recommendedName>
</protein>
<evidence type="ECO:0000256" key="3">
    <source>
        <dbReference type="ARBA" id="ARBA00022553"/>
    </source>
</evidence>
<dbReference type="Gene3D" id="1.25.40.180">
    <property type="match status" value="3"/>
</dbReference>
<keyword evidence="5" id="KW-0648">Protein biosynthesis</keyword>
<dbReference type="GO" id="GO:0006417">
    <property type="term" value="P:regulation of translation"/>
    <property type="evidence" value="ECO:0007669"/>
    <property type="project" value="UniProtKB-KW"/>
</dbReference>
<feature type="region of interest" description="Disordered" evidence="6">
    <location>
        <begin position="640"/>
        <end position="743"/>
    </location>
</feature>
<dbReference type="Pfam" id="PF21140">
    <property type="entry name" value="eIF4G1-like_eIF4E-bd"/>
    <property type="match status" value="1"/>
</dbReference>
<feature type="compositionally biased region" description="Basic and acidic residues" evidence="6">
    <location>
        <begin position="665"/>
        <end position="675"/>
    </location>
</feature>
<feature type="compositionally biased region" description="Polar residues" evidence="6">
    <location>
        <begin position="114"/>
        <end position="138"/>
    </location>
</feature>
<sequence>MISKLSSNRQQLPDSEKLTSQDQPSLSDQHILYTPVFYISGNGGYVAAPSAGYTLPQQSGLQQPTVSAAASGSAVPPQPALQLLHGIQPTVTSGQQTDLYKMQPQSAQNIYVPQSAANNSPGRSNQPTAGNIYRQNPSSPAPRNRYVHSATMYPAVHQSVVLGQFTAPYATRTPQLQQCQYSPQYYPPMYYPYYLQQPPQQQRTTVNPAVGVGLSSAMTVQTGGSVSGPTAPGNQGQIPLGVAPVGANTVLSVANTSAAQPVGVAPLVGMPHQPPPQQQQQNQPQTKGKLRSHALQIIHPVTNRNILDDLDIDKNESPTVVAGGQLTSSTSVANIDTSIDTEIGSLTTSSTSIKSAVKISETSKSHTEVVQQMETSPVHQSTTERNFKETTQQQQQTPIVSAMTDAPSVEILPTQPQKQKSKKSQNVTGMKQDQNSSQGKTEENIKQVSDVSTTSTTANSNCVQESLPTNYINQQVPQQEQLKDKHQEEKNSASLKTAGDINTTSKQKDESKESCTGDYFGASEQDKSTIYNITESVKTMQLGEKETLTLPQQNQINIVNSNDQQEQEQQETQYSNATNGNNVTTATTLTEIVNNNIVNSDVVNNNNNQNSNNVNNENVFSTNKNTDKIVKKIDNVTEKNKTVSPKVEATATDTGNTASKNTATSKDESQDETDKANVLTKNDLESKQKNEQVSTPTNDNTSTKSPKNEKAEPENDNISKESTDDKEQSSSESKATDETAANNKQSFESLINYNEGQWSPSNPSGKKQYNREQLMQLREAKASRIQPEVKNTSIFSQTNLMPAFASRGNKKVQSMVGGFGGARGSSSGDGNYQNNYMKQSSMSGRGGADGHHNRNSGKPIIHLNLSLNQDVKLNEADNAWRPSVLVQGAEKHVDPETKAQREKDELIRRVRGILNKLTPEKFEPLVEEIIKLKIDTMEKMEAVMILVFEKAIDEPNFSVSYASLCHRLINEVKARDERMESGTKSNLAYFRNALLDKTEREFTQNVTKSSAKEEKLKPIREKINNCKDPNEKVELEALLDEEERKIRRRSGGTVRFIGELFKISILTGKIIHTCIEALLKDPNNEDMLECLCKLLTTVGQKFEQTNMPKEDKRKYSLESVIQRMQNIASKNENSKISSRVRFMLQDVIDLRKKKWQSTRNEAPKTMEQIEKEANSEQLSNPYHYINSMPSGGDSRKRDGGGRNDGRSSNYGGSHSQRGDTGSLKRQQGGVGGGSHSQSGNSNNDDTWHVQTGKGNRTLAVDSSKLVGLTTVDMNNKKMGGVSLFLWPKTSSQPTTTPSNSFAALSMDSNRSSDRDRERSGPRNKGSYNKGSMERDRYDHGLLSRNNSTQASRENSSSRSTQGVRGMGGGNSSNMQKSASHSKYQQPMSSSSSSRMTSTKMSGMSAGSGGTSSSSIYRDNQQQSSYYGSNASHQQQHFNPAASESTQPSSAPPAVFEEPTEADLKLIKAVVIEMVENAANSKCIDITTVSCIKKIKENQRCGLLYYILTDYLHLAEVRPICRRHLANVVAYLIENKYISVEHFRLAYKQFAEFASDLMVDIPDLWLYIFEFTGPLIVKKLITVNDLWSSQLRESGSSSFSIKFLKTFIQYCTREVGPSFTRNMWKKNQIKWTDFMNENEVSKFIQTNKFEYVENEKSQPEIDNKEPKEKRNKRVVEHVDQLLKEGSNADNVIDYINGNIVDVDKTFIKSLTTTLTSFAIKDSINYSLDLSCFQKICIPVLLRYLDSKEDLELECLYAIQLLVHSLEHPRGLLGAIFGELNDADVIPQESFIAWRDSKDQSAGKGVAVKALNPFFNQVINEGQNFLY</sequence>
<dbReference type="PANTHER" id="PTHR23253">
    <property type="entry name" value="EUKARYOTIC TRANSLATION INITIATION FACTOR 4 GAMMA"/>
    <property type="match status" value="1"/>
</dbReference>